<keyword evidence="2" id="KW-1185">Reference proteome</keyword>
<organism evidence="1 2">
    <name type="scientific">Melastoma candidum</name>
    <dbReference type="NCBI Taxonomy" id="119954"/>
    <lineage>
        <taxon>Eukaryota</taxon>
        <taxon>Viridiplantae</taxon>
        <taxon>Streptophyta</taxon>
        <taxon>Embryophyta</taxon>
        <taxon>Tracheophyta</taxon>
        <taxon>Spermatophyta</taxon>
        <taxon>Magnoliopsida</taxon>
        <taxon>eudicotyledons</taxon>
        <taxon>Gunneridae</taxon>
        <taxon>Pentapetalae</taxon>
        <taxon>rosids</taxon>
        <taxon>malvids</taxon>
        <taxon>Myrtales</taxon>
        <taxon>Melastomataceae</taxon>
        <taxon>Melastomatoideae</taxon>
        <taxon>Melastomateae</taxon>
        <taxon>Melastoma</taxon>
    </lineage>
</organism>
<dbReference type="EMBL" id="CM042884">
    <property type="protein sequence ID" value="KAI4369535.1"/>
    <property type="molecule type" value="Genomic_DNA"/>
</dbReference>
<protein>
    <submittedName>
        <fullName evidence="1">Uncharacterized protein</fullName>
    </submittedName>
</protein>
<accession>A0ACB9QSD7</accession>
<sequence>MSEKGFRVTHTYGLSETYGPSTICVWKPEWNSLPPEQQARLNARQGVRYIALEHLDVNQGPSKDIIISGGENISSVEIENVLYTHPAVAGGFCGRLGPDERWGIPVRVRDTEARFRQADSQRMAEDIMKFCGRSCQRTGSRSSVFFGHCLRRQRGRSRSIFWRPGKGMGPVKKSKL</sequence>
<proteinExistence type="predicted"/>
<evidence type="ECO:0000313" key="2">
    <source>
        <dbReference type="Proteomes" id="UP001057402"/>
    </source>
</evidence>
<comment type="caution">
    <text evidence="1">The sequence shown here is derived from an EMBL/GenBank/DDBJ whole genome shotgun (WGS) entry which is preliminary data.</text>
</comment>
<dbReference type="Proteomes" id="UP001057402">
    <property type="component" value="Chromosome 5"/>
</dbReference>
<reference evidence="2" key="1">
    <citation type="journal article" date="2023" name="Front. Plant Sci.">
        <title>Chromosomal-level genome assembly of Melastoma candidum provides insights into trichome evolution.</title>
        <authorList>
            <person name="Zhong Y."/>
            <person name="Wu W."/>
            <person name="Sun C."/>
            <person name="Zou P."/>
            <person name="Liu Y."/>
            <person name="Dai S."/>
            <person name="Zhou R."/>
        </authorList>
    </citation>
    <scope>NUCLEOTIDE SEQUENCE [LARGE SCALE GENOMIC DNA]</scope>
</reference>
<name>A0ACB9QSD7_9MYRT</name>
<gene>
    <name evidence="1" type="ORF">MLD38_017963</name>
</gene>
<evidence type="ECO:0000313" key="1">
    <source>
        <dbReference type="EMBL" id="KAI4369535.1"/>
    </source>
</evidence>